<reference evidence="2 3" key="1">
    <citation type="submission" date="2015-10" db="EMBL/GenBank/DDBJ databases">
        <title>Full genome of DAOMC 229536 Phialocephala scopiformis, a fungal endophyte of spruce producing the potent anti-insectan compound rugulosin.</title>
        <authorList>
            <consortium name="DOE Joint Genome Institute"/>
            <person name="Walker A.K."/>
            <person name="Frasz S.L."/>
            <person name="Seifert K.A."/>
            <person name="Miller J.D."/>
            <person name="Mondo S.J."/>
            <person name="Labutti K."/>
            <person name="Lipzen A."/>
            <person name="Dockter R."/>
            <person name="Kennedy M."/>
            <person name="Grigoriev I.V."/>
            <person name="Spatafora J.W."/>
        </authorList>
    </citation>
    <scope>NUCLEOTIDE SEQUENCE [LARGE SCALE GENOMIC DNA]</scope>
    <source>
        <strain evidence="2 3">CBS 120377</strain>
    </source>
</reference>
<feature type="compositionally biased region" description="Low complexity" evidence="1">
    <location>
        <begin position="1"/>
        <end position="26"/>
    </location>
</feature>
<sequence>MDPSSGRDSNSNSNSSSNSPSTPENPFIRFKNFADTQISTLLQGVIGLPSAFSKRSSEDGRWADIDEDLRRRDRLQARDRMLKAQLDMKSASGEEIPVQKLAKQQVPQTSDQVPSSGEFWKDTKSYAGLERREGSNVEMDLPLYSPVTRELFDNVRRPEYQSDLDRSRLSPGENSFKDFQFALMNDLLDRREPLRATRLLAFEHVKDNPSLRSDYSLLPYLLFSPYSPLKLDADIHGWGALPDSYPVGRPLYCAAFDDLIRTTQGLKEPPTPIYQMSLPWSTTGLSDFDNWRWIKDLYRRGMLQQKGSVWAPMPASQIWKDLAVQEDSGTELDAFEQLHKLMGNGATLLATVQSMFDALNPEEQRQSGSTNLHDMIAQARERAIIEDRQSQSTIPPKQEKDKKQVTNDVRPDRIVSTSTTTERTTHEDGTVETCVTIWKRYDDGRETTTTTTHTEDPGWDDKEQPDWPDEAASRQVGEKNLEDDKKDQKKGWFWN</sequence>
<dbReference type="GeneID" id="28820183"/>
<feature type="region of interest" description="Disordered" evidence="1">
    <location>
        <begin position="1"/>
        <end position="27"/>
    </location>
</feature>
<feature type="compositionally biased region" description="Basic and acidic residues" evidence="1">
    <location>
        <begin position="397"/>
        <end position="413"/>
    </location>
</feature>
<name>A0A194XDC6_MOLSC</name>
<dbReference type="InParanoid" id="A0A194XDC6"/>
<keyword evidence="3" id="KW-1185">Reference proteome</keyword>
<proteinExistence type="predicted"/>
<organism evidence="2 3">
    <name type="scientific">Mollisia scopiformis</name>
    <name type="common">Conifer needle endophyte fungus</name>
    <name type="synonym">Phialocephala scopiformis</name>
    <dbReference type="NCBI Taxonomy" id="149040"/>
    <lineage>
        <taxon>Eukaryota</taxon>
        <taxon>Fungi</taxon>
        <taxon>Dikarya</taxon>
        <taxon>Ascomycota</taxon>
        <taxon>Pezizomycotina</taxon>
        <taxon>Leotiomycetes</taxon>
        <taxon>Helotiales</taxon>
        <taxon>Mollisiaceae</taxon>
        <taxon>Mollisia</taxon>
    </lineage>
</organism>
<feature type="region of interest" description="Disordered" evidence="1">
    <location>
        <begin position="386"/>
        <end position="429"/>
    </location>
</feature>
<feature type="compositionally biased region" description="Basic and acidic residues" evidence="1">
    <location>
        <begin position="453"/>
        <end position="465"/>
    </location>
</feature>
<dbReference type="KEGG" id="psco:LY89DRAFT_60739"/>
<gene>
    <name evidence="2" type="ORF">LY89DRAFT_60739</name>
</gene>
<accession>A0A194XDC6</accession>
<dbReference type="Proteomes" id="UP000070700">
    <property type="component" value="Unassembled WGS sequence"/>
</dbReference>
<feature type="compositionally biased region" description="Basic and acidic residues" evidence="1">
    <location>
        <begin position="476"/>
        <end position="495"/>
    </location>
</feature>
<evidence type="ECO:0000313" key="3">
    <source>
        <dbReference type="Proteomes" id="UP000070700"/>
    </source>
</evidence>
<dbReference type="AlphaFoldDB" id="A0A194XDC6"/>
<feature type="region of interest" description="Disordered" evidence="1">
    <location>
        <begin position="447"/>
        <end position="495"/>
    </location>
</feature>
<evidence type="ECO:0000313" key="2">
    <source>
        <dbReference type="EMBL" id="KUJ17757.1"/>
    </source>
</evidence>
<dbReference type="EMBL" id="KQ947414">
    <property type="protein sequence ID" value="KUJ17757.1"/>
    <property type="molecule type" value="Genomic_DNA"/>
</dbReference>
<dbReference type="OrthoDB" id="4586300at2759"/>
<dbReference type="RefSeq" id="XP_018072112.1">
    <property type="nucleotide sequence ID" value="XM_018210457.1"/>
</dbReference>
<protein>
    <submittedName>
        <fullName evidence="2">Uncharacterized protein</fullName>
    </submittedName>
</protein>
<evidence type="ECO:0000256" key="1">
    <source>
        <dbReference type="SAM" id="MobiDB-lite"/>
    </source>
</evidence>